<dbReference type="InParanoid" id="A0A6P7HI81"/>
<keyword evidence="7" id="KW-1185">Reference proteome</keyword>
<gene>
    <name evidence="8" type="primary">LOC114429044</name>
</gene>
<dbReference type="PANTHER" id="PTHR15031:SF4">
    <property type="entry name" value="CARTILAGE INTERMEDIATE LAYER PROTEIN 1"/>
    <property type="match status" value="1"/>
</dbReference>
<accession>A0A6P7HI81</accession>
<proteinExistence type="predicted"/>
<feature type="signal peptide" evidence="5">
    <location>
        <begin position="1"/>
        <end position="16"/>
    </location>
</feature>
<keyword evidence="2" id="KW-0964">Secreted</keyword>
<dbReference type="GeneID" id="114429044"/>
<evidence type="ECO:0000256" key="3">
    <source>
        <dbReference type="ARBA" id="ARBA00022729"/>
    </source>
</evidence>
<protein>
    <submittedName>
        <fullName evidence="8">Mucin-5AC-like</fullName>
    </submittedName>
</protein>
<dbReference type="PANTHER" id="PTHR15031">
    <property type="entry name" value="CARTILAGE INTERMEDIATE LAYER PROTEIN CLIP"/>
    <property type="match status" value="1"/>
</dbReference>
<comment type="subcellular location">
    <subcellularLocation>
        <location evidence="1">Secreted</location>
    </subcellularLocation>
</comment>
<evidence type="ECO:0000256" key="2">
    <source>
        <dbReference type="ARBA" id="ARBA00022525"/>
    </source>
</evidence>
<feature type="chain" id="PRO_5027938894" evidence="5">
    <location>
        <begin position="17"/>
        <end position="234"/>
    </location>
</feature>
<evidence type="ECO:0000256" key="4">
    <source>
        <dbReference type="ARBA" id="ARBA00023180"/>
    </source>
</evidence>
<evidence type="ECO:0000313" key="8">
    <source>
        <dbReference type="RefSeq" id="XP_028253693.1"/>
    </source>
</evidence>
<keyword evidence="4" id="KW-0325">Glycoprotein</keyword>
<evidence type="ECO:0000256" key="5">
    <source>
        <dbReference type="SAM" id="SignalP"/>
    </source>
</evidence>
<dbReference type="RefSeq" id="XP_028253693.1">
    <property type="nucleotide sequence ID" value="XM_028397892.1"/>
</dbReference>
<dbReference type="InterPro" id="IPR039675">
    <property type="entry name" value="CILP1/CILP2"/>
</dbReference>
<dbReference type="OrthoDB" id="6049857at2759"/>
<feature type="domain" description="WxxW" evidence="6">
    <location>
        <begin position="54"/>
        <end position="137"/>
    </location>
</feature>
<keyword evidence="3 5" id="KW-0732">Signal</keyword>
<dbReference type="GO" id="GO:0005576">
    <property type="term" value="C:extracellular region"/>
    <property type="evidence" value="ECO:0007669"/>
    <property type="project" value="UniProtKB-SubCell"/>
</dbReference>
<dbReference type="Pfam" id="PF13330">
    <property type="entry name" value="Mucin2_WxxW"/>
    <property type="match status" value="2"/>
</dbReference>
<reference evidence="8" key="1">
    <citation type="submission" date="2025-08" db="UniProtKB">
        <authorList>
            <consortium name="RefSeq"/>
        </authorList>
    </citation>
    <scope>IDENTIFICATION</scope>
</reference>
<evidence type="ECO:0000259" key="6">
    <source>
        <dbReference type="Pfam" id="PF13330"/>
    </source>
</evidence>
<name>A0A6P7HI81_9TELE</name>
<sequence length="234" mass="26489">MMKWLSVAIVAGLIFGRFISSTCQHYPDYLYQEATRGFSMGLMGVAPQMNAECWTQWFDRDDPSGTGDWEVLEHLRIENPGKICPSLIDIEAKTLSGLSAVRAGDVIHKSDTTTGFVCRNQDQRGKWCNDYRVRFRCQPSFCGCWTQWFDRDDPSGTGDWEVLDHLRIENPGKICPSPTDIEATTLSGVSAAATGDVIYKSDTTIGFVCRIVDQRRGWCNNYRVRFRCQPPFCT</sequence>
<evidence type="ECO:0000313" key="7">
    <source>
        <dbReference type="Proteomes" id="UP000515145"/>
    </source>
</evidence>
<dbReference type="AlphaFoldDB" id="A0A6P7HI81"/>
<feature type="domain" description="WxxW" evidence="6">
    <location>
        <begin position="145"/>
        <end position="228"/>
    </location>
</feature>
<organism evidence="7 8">
    <name type="scientific">Parambassis ranga</name>
    <name type="common">Indian glassy fish</name>
    <dbReference type="NCBI Taxonomy" id="210632"/>
    <lineage>
        <taxon>Eukaryota</taxon>
        <taxon>Metazoa</taxon>
        <taxon>Chordata</taxon>
        <taxon>Craniata</taxon>
        <taxon>Vertebrata</taxon>
        <taxon>Euteleostomi</taxon>
        <taxon>Actinopterygii</taxon>
        <taxon>Neopterygii</taxon>
        <taxon>Teleostei</taxon>
        <taxon>Neoteleostei</taxon>
        <taxon>Acanthomorphata</taxon>
        <taxon>Ovalentaria</taxon>
        <taxon>Ambassidae</taxon>
        <taxon>Parambassis</taxon>
    </lineage>
</organism>
<evidence type="ECO:0000256" key="1">
    <source>
        <dbReference type="ARBA" id="ARBA00004613"/>
    </source>
</evidence>
<dbReference type="InterPro" id="IPR025155">
    <property type="entry name" value="WxxW_domain"/>
</dbReference>
<dbReference type="Proteomes" id="UP000515145">
    <property type="component" value="Chromosome 24"/>
</dbReference>